<accession>A0A3M8SPR9</accession>
<reference evidence="3 4" key="1">
    <citation type="submission" date="2018-11" db="EMBL/GenBank/DDBJ databases">
        <title>Lysobacter cryohumiis sp. nov., isolated from soil in the Tianshan Mountains, Xinjiang, China.</title>
        <authorList>
            <person name="Luo Y."/>
            <person name="Sheng H."/>
        </authorList>
    </citation>
    <scope>NUCLEOTIDE SEQUENCE [LARGE SCALE GENOMIC DNA]</scope>
    <source>
        <strain evidence="3 4">ZS60</strain>
    </source>
</reference>
<dbReference type="Proteomes" id="UP000267049">
    <property type="component" value="Unassembled WGS sequence"/>
</dbReference>
<name>A0A3M8SPR9_9GAMM</name>
<organism evidence="3 4">
    <name type="scientific">Montanilutibacter psychrotolerans</name>
    <dbReference type="NCBI Taxonomy" id="1327343"/>
    <lineage>
        <taxon>Bacteria</taxon>
        <taxon>Pseudomonadati</taxon>
        <taxon>Pseudomonadota</taxon>
        <taxon>Gammaproteobacteria</taxon>
        <taxon>Lysobacterales</taxon>
        <taxon>Lysobacteraceae</taxon>
        <taxon>Montanilutibacter</taxon>
    </lineage>
</organism>
<protein>
    <submittedName>
        <fullName evidence="3">DUF2946 domain-containing protein</fullName>
    </submittedName>
</protein>
<proteinExistence type="predicted"/>
<dbReference type="InterPro" id="IPR021333">
    <property type="entry name" value="DUF2946"/>
</dbReference>
<evidence type="ECO:0000313" key="3">
    <source>
        <dbReference type="EMBL" id="RNF82675.1"/>
    </source>
</evidence>
<sequence>MQQLQWRIQTRRGPGGVLGDGIRVRGGVDGAEDATGRRDRGLGRGHAGFLLGDRQAPGIDRAAHARLASDGSAGGARWGDREGRAEVGVARAVASNSASLRPTIRATMRSAAFHRWMSHMALVAVLLLLAVPTAGRVLASASSSDGVWTQMCTMAGLTLVKVPGGDIDPLAPKPAPLGSGMPDDCAYCPVLGAMLALLAWVVLAFARVAATQLPTGHPRLPRAGRHPSGLGSRGPPIAL</sequence>
<dbReference type="OrthoDB" id="6058832at2"/>
<feature type="region of interest" description="Disordered" evidence="1">
    <location>
        <begin position="216"/>
        <end position="239"/>
    </location>
</feature>
<keyword evidence="2" id="KW-0812">Transmembrane</keyword>
<comment type="caution">
    <text evidence="3">The sequence shown here is derived from an EMBL/GenBank/DDBJ whole genome shotgun (WGS) entry which is preliminary data.</text>
</comment>
<evidence type="ECO:0000313" key="4">
    <source>
        <dbReference type="Proteomes" id="UP000267049"/>
    </source>
</evidence>
<keyword evidence="4" id="KW-1185">Reference proteome</keyword>
<dbReference type="EMBL" id="RIBS01000007">
    <property type="protein sequence ID" value="RNF82675.1"/>
    <property type="molecule type" value="Genomic_DNA"/>
</dbReference>
<dbReference type="Pfam" id="PF11162">
    <property type="entry name" value="DUF2946"/>
    <property type="match status" value="1"/>
</dbReference>
<dbReference type="AlphaFoldDB" id="A0A3M8SPR9"/>
<keyword evidence="2" id="KW-0472">Membrane</keyword>
<evidence type="ECO:0000256" key="1">
    <source>
        <dbReference type="SAM" id="MobiDB-lite"/>
    </source>
</evidence>
<feature type="transmembrane region" description="Helical" evidence="2">
    <location>
        <begin position="190"/>
        <end position="210"/>
    </location>
</feature>
<gene>
    <name evidence="3" type="ORF">EER27_13675</name>
</gene>
<evidence type="ECO:0000256" key="2">
    <source>
        <dbReference type="SAM" id="Phobius"/>
    </source>
</evidence>
<feature type="transmembrane region" description="Helical" evidence="2">
    <location>
        <begin position="116"/>
        <end position="139"/>
    </location>
</feature>
<keyword evidence="2" id="KW-1133">Transmembrane helix</keyword>